<keyword evidence="3" id="KW-0805">Transcription regulation</keyword>
<proteinExistence type="predicted"/>
<dbReference type="GO" id="GO:0016301">
    <property type="term" value="F:kinase activity"/>
    <property type="evidence" value="ECO:0007669"/>
    <property type="project" value="UniProtKB-KW"/>
</dbReference>
<reference evidence="7 8" key="1">
    <citation type="submission" date="2019-03" db="EMBL/GenBank/DDBJ databases">
        <title>Draft genome sequences of novel Actinobacteria.</title>
        <authorList>
            <person name="Sahin N."/>
            <person name="Ay H."/>
            <person name="Saygin H."/>
        </authorList>
    </citation>
    <scope>NUCLEOTIDE SEQUENCE [LARGE SCALE GENOMIC DNA]</scope>
    <source>
        <strain evidence="7 8">5K138</strain>
    </source>
</reference>
<comment type="caution">
    <text evidence="7">The sequence shown here is derived from an EMBL/GenBank/DDBJ whole genome shotgun (WGS) entry which is preliminary data.</text>
</comment>
<feature type="domain" description="ANTAR" evidence="6">
    <location>
        <begin position="204"/>
        <end position="265"/>
    </location>
</feature>
<dbReference type="Gene3D" id="3.30.450.40">
    <property type="match status" value="1"/>
</dbReference>
<feature type="compositionally biased region" description="Basic residues" evidence="5">
    <location>
        <begin position="1"/>
        <end position="12"/>
    </location>
</feature>
<evidence type="ECO:0000256" key="1">
    <source>
        <dbReference type="ARBA" id="ARBA00022679"/>
    </source>
</evidence>
<dbReference type="PROSITE" id="PS50921">
    <property type="entry name" value="ANTAR"/>
    <property type="match status" value="1"/>
</dbReference>
<dbReference type="InterPro" id="IPR029016">
    <property type="entry name" value="GAF-like_dom_sf"/>
</dbReference>
<evidence type="ECO:0000313" key="8">
    <source>
        <dbReference type="Proteomes" id="UP000294739"/>
    </source>
</evidence>
<dbReference type="Pfam" id="PF13185">
    <property type="entry name" value="GAF_2"/>
    <property type="match status" value="1"/>
</dbReference>
<evidence type="ECO:0000256" key="2">
    <source>
        <dbReference type="ARBA" id="ARBA00022777"/>
    </source>
</evidence>
<name>A0A4R5D7L4_9ACTN</name>
<dbReference type="InParanoid" id="A0A4R5D7L4"/>
<dbReference type="AlphaFoldDB" id="A0A4R5D7L4"/>
<feature type="region of interest" description="Disordered" evidence="5">
    <location>
        <begin position="1"/>
        <end position="22"/>
    </location>
</feature>
<sequence length="283" mass="30897">MPHLRRTVRRRSSPSLLCPGQPPIQVLPTVSVDHSSPDRFLDGSAPANPEAAARYLAVVAAQLYVQDGVVATMDAAARRAVEAVEGSAATGVLSTSRRFRRDVAVSTTQEAERLDALQFRLGDGPSLRAVQERTAVFVRDTRGECRWPLWASVASEAGFQSMLVVPMVIEPYRAALGIYWDCHGRPGHEELAMVSLIARHAAIAVANAHQVSTLREAVEARHRIGLAQGILMERFGLDAEQSFSILRRYSRDNNIKVNDIARAVVTTGYLPGWSAAEPPPDTR</sequence>
<dbReference type="GO" id="GO:0003723">
    <property type="term" value="F:RNA binding"/>
    <property type="evidence" value="ECO:0007669"/>
    <property type="project" value="InterPro"/>
</dbReference>
<keyword evidence="1" id="KW-0808">Transferase</keyword>
<dbReference type="InterPro" id="IPR036388">
    <property type="entry name" value="WH-like_DNA-bd_sf"/>
</dbReference>
<evidence type="ECO:0000256" key="5">
    <source>
        <dbReference type="SAM" id="MobiDB-lite"/>
    </source>
</evidence>
<dbReference type="InterPro" id="IPR011006">
    <property type="entry name" value="CheY-like_superfamily"/>
</dbReference>
<dbReference type="EMBL" id="SMKZ01000018">
    <property type="protein sequence ID" value="TDE09489.1"/>
    <property type="molecule type" value="Genomic_DNA"/>
</dbReference>
<dbReference type="SUPFAM" id="SSF52172">
    <property type="entry name" value="CheY-like"/>
    <property type="match status" value="1"/>
</dbReference>
<evidence type="ECO:0000259" key="6">
    <source>
        <dbReference type="PROSITE" id="PS50921"/>
    </source>
</evidence>
<dbReference type="OrthoDB" id="3688893at2"/>
<keyword evidence="2" id="KW-0418">Kinase</keyword>
<protein>
    <submittedName>
        <fullName evidence="7">ANTAR domain-containing protein</fullName>
    </submittedName>
</protein>
<dbReference type="Proteomes" id="UP000294739">
    <property type="component" value="Unassembled WGS sequence"/>
</dbReference>
<keyword evidence="8" id="KW-1185">Reference proteome</keyword>
<dbReference type="SUPFAM" id="SSF55781">
    <property type="entry name" value="GAF domain-like"/>
    <property type="match status" value="1"/>
</dbReference>
<evidence type="ECO:0000256" key="4">
    <source>
        <dbReference type="ARBA" id="ARBA00023163"/>
    </source>
</evidence>
<dbReference type="SMART" id="SM01012">
    <property type="entry name" value="ANTAR"/>
    <property type="match status" value="1"/>
</dbReference>
<evidence type="ECO:0000313" key="7">
    <source>
        <dbReference type="EMBL" id="TDE09489.1"/>
    </source>
</evidence>
<dbReference type="Pfam" id="PF03861">
    <property type="entry name" value="ANTAR"/>
    <property type="match status" value="1"/>
</dbReference>
<organism evidence="7 8">
    <name type="scientific">Jiangella asiatica</name>
    <dbReference type="NCBI Taxonomy" id="2530372"/>
    <lineage>
        <taxon>Bacteria</taxon>
        <taxon>Bacillati</taxon>
        <taxon>Actinomycetota</taxon>
        <taxon>Actinomycetes</taxon>
        <taxon>Jiangellales</taxon>
        <taxon>Jiangellaceae</taxon>
        <taxon>Jiangella</taxon>
    </lineage>
</organism>
<evidence type="ECO:0000256" key="3">
    <source>
        <dbReference type="ARBA" id="ARBA00023015"/>
    </source>
</evidence>
<accession>A0A4R5D7L4</accession>
<dbReference type="InterPro" id="IPR005561">
    <property type="entry name" value="ANTAR"/>
</dbReference>
<keyword evidence="4" id="KW-0804">Transcription</keyword>
<gene>
    <name evidence="7" type="ORF">E1269_14335</name>
</gene>
<dbReference type="Gene3D" id="1.10.10.10">
    <property type="entry name" value="Winged helix-like DNA-binding domain superfamily/Winged helix DNA-binding domain"/>
    <property type="match status" value="1"/>
</dbReference>
<dbReference type="InterPro" id="IPR003018">
    <property type="entry name" value="GAF"/>
</dbReference>